<name>A0A0D6AYR3_RHOSU</name>
<accession>A0A0D6AYR3</accession>
<dbReference type="AlphaFoldDB" id="A0A0D6AYR3"/>
<proteinExistence type="predicted"/>
<sequence length="109" mass="11979">MYVADQVIFGKAFGFRYHFLGNVDRGNAMRSGPAGIASEIPEAATEIQNRLARQVWQQGVKRGNLKGSIQACVVLPKLLVAIEEDRIIIDVLWAMAALDAHSKNLADEN</sequence>
<dbReference type="Proteomes" id="UP000064912">
    <property type="component" value="Chromosome"/>
</dbReference>
<dbReference type="EMBL" id="AP014800">
    <property type="protein sequence ID" value="BAQ68007.1"/>
    <property type="molecule type" value="Genomic_DNA"/>
</dbReference>
<organism evidence="1 2">
    <name type="scientific">Rhodovulum sulfidophilum</name>
    <name type="common">Rhodobacter sulfidophilus</name>
    <dbReference type="NCBI Taxonomy" id="35806"/>
    <lineage>
        <taxon>Bacteria</taxon>
        <taxon>Pseudomonadati</taxon>
        <taxon>Pseudomonadota</taxon>
        <taxon>Alphaproteobacteria</taxon>
        <taxon>Rhodobacterales</taxon>
        <taxon>Paracoccaceae</taxon>
        <taxon>Rhodovulum</taxon>
    </lineage>
</organism>
<protein>
    <submittedName>
        <fullName evidence="1">Uncharacterized protein</fullName>
    </submittedName>
</protein>
<reference evidence="1 2" key="1">
    <citation type="submission" date="2015-02" db="EMBL/GenBank/DDBJ databases">
        <title>Genome sequene of Rhodovulum sulfidophilum DSM 2351.</title>
        <authorList>
            <person name="Nagao N."/>
        </authorList>
    </citation>
    <scope>NUCLEOTIDE SEQUENCE [LARGE SCALE GENOMIC DNA]</scope>
    <source>
        <strain evidence="1 2">DSM 2351</strain>
    </source>
</reference>
<gene>
    <name evidence="1" type="ORF">NHU_00839</name>
</gene>
<evidence type="ECO:0000313" key="1">
    <source>
        <dbReference type="EMBL" id="BAQ68007.1"/>
    </source>
</evidence>
<evidence type="ECO:0000313" key="2">
    <source>
        <dbReference type="Proteomes" id="UP000064912"/>
    </source>
</evidence>
<dbReference type="KEGG" id="rsu:NHU_00839"/>